<dbReference type="SUPFAM" id="SSF51445">
    <property type="entry name" value="(Trans)glycosidases"/>
    <property type="match status" value="1"/>
</dbReference>
<keyword evidence="3" id="KW-0326">Glycosidase</keyword>
<feature type="region of interest" description="Disordered" evidence="4">
    <location>
        <begin position="150"/>
        <end position="176"/>
    </location>
</feature>
<evidence type="ECO:0000313" key="7">
    <source>
        <dbReference type="Proteomes" id="UP001189429"/>
    </source>
</evidence>
<protein>
    <recommendedName>
        <fullName evidence="5">GH26 domain-containing protein</fullName>
    </recommendedName>
</protein>
<dbReference type="EMBL" id="CAUYUJ010016126">
    <property type="protein sequence ID" value="CAK0862096.1"/>
    <property type="molecule type" value="Genomic_DNA"/>
</dbReference>
<dbReference type="Pfam" id="PF02156">
    <property type="entry name" value="Glyco_hydro_26"/>
    <property type="match status" value="1"/>
</dbReference>
<keyword evidence="2" id="KW-0378">Hydrolase</keyword>
<feature type="region of interest" description="Disordered" evidence="4">
    <location>
        <begin position="1"/>
        <end position="72"/>
    </location>
</feature>
<comment type="caution">
    <text evidence="6">The sequence shown here is derived from an EMBL/GenBank/DDBJ whole genome shotgun (WGS) entry which is preliminary data.</text>
</comment>
<comment type="similarity">
    <text evidence="1">Belongs to the glycosyl hydrolase 26 family.</text>
</comment>
<feature type="domain" description="GH26" evidence="5">
    <location>
        <begin position="183"/>
        <end position="463"/>
    </location>
</feature>
<accession>A0ABN9UUA1</accession>
<evidence type="ECO:0000313" key="6">
    <source>
        <dbReference type="EMBL" id="CAK0862096.1"/>
    </source>
</evidence>
<dbReference type="InterPro" id="IPR017853">
    <property type="entry name" value="GH"/>
</dbReference>
<evidence type="ECO:0000256" key="2">
    <source>
        <dbReference type="ARBA" id="ARBA00022801"/>
    </source>
</evidence>
<evidence type="ECO:0000256" key="3">
    <source>
        <dbReference type="ARBA" id="ARBA00023295"/>
    </source>
</evidence>
<dbReference type="Gene3D" id="3.20.20.80">
    <property type="entry name" value="Glycosidases"/>
    <property type="match status" value="1"/>
</dbReference>
<reference evidence="6" key="1">
    <citation type="submission" date="2023-10" db="EMBL/GenBank/DDBJ databases">
        <authorList>
            <person name="Chen Y."/>
            <person name="Shah S."/>
            <person name="Dougan E. K."/>
            <person name="Thang M."/>
            <person name="Chan C."/>
        </authorList>
    </citation>
    <scope>NUCLEOTIDE SEQUENCE [LARGE SCALE GENOMIC DNA]</scope>
</reference>
<dbReference type="PANTHER" id="PTHR40079:SF4">
    <property type="entry name" value="GH26 DOMAIN-CONTAINING PROTEIN-RELATED"/>
    <property type="match status" value="1"/>
</dbReference>
<dbReference type="InterPro" id="IPR000805">
    <property type="entry name" value="Glyco_hydro_26"/>
</dbReference>
<gene>
    <name evidence="6" type="ORF">PCOR1329_LOCUS50601</name>
</gene>
<evidence type="ECO:0000259" key="5">
    <source>
        <dbReference type="PROSITE" id="PS51764"/>
    </source>
</evidence>
<sequence length="509" mass="55321">MGSRPRAAPACEAWSPAGPVGDAESVAPCWAAPGCGHSPESGPPPPPSLSSFSAASSDLRRAAAGRTSGGAGAGRAFDCLQGGGLHHHHRRAWPGVVVVPRQVLSAREGGPAGAAPGSLLGGWDTQVRPKIHWDSESDFDPQGLFDELARNEGIVGEPRSSRPRRRRSTPARADAAPAVVDERVASTVLGAPAPPGGPAVLWPRQNKTLLLIGQDNDNIEGYVDAFGTPPGFSVYVIIDDVQSGIWGPGNWGAGMLCAECLLQKHGQGVAFNLAVDIVDKIDDVVAGVWDDNIRSIAAWVKTTGGPVYMRPGYEFDGSWNHFEPTAYRLAYRRFVDLFRGDNVTNVLWVWHSAVCRQNYGGHDRMAWYPGDGYVDLFGASVFTAPYPHGHPYKSHTPQNLQDVKDWYDVAAAKDKPLAIVESTARGYDMALMESASAWKSWFQPMLEFIEQNDVRLFAYINCDWDIQPMWKGGSWGDTRLQANTILSQLWTDEMGNARWHDALGEPRTD</sequence>
<dbReference type="Proteomes" id="UP001189429">
    <property type="component" value="Unassembled WGS sequence"/>
</dbReference>
<name>A0ABN9UUA1_9DINO</name>
<organism evidence="6 7">
    <name type="scientific">Prorocentrum cordatum</name>
    <dbReference type="NCBI Taxonomy" id="2364126"/>
    <lineage>
        <taxon>Eukaryota</taxon>
        <taxon>Sar</taxon>
        <taxon>Alveolata</taxon>
        <taxon>Dinophyceae</taxon>
        <taxon>Prorocentrales</taxon>
        <taxon>Prorocentraceae</taxon>
        <taxon>Prorocentrum</taxon>
    </lineage>
</organism>
<dbReference type="InterPro" id="IPR022790">
    <property type="entry name" value="GH26_dom"/>
</dbReference>
<evidence type="ECO:0000256" key="1">
    <source>
        <dbReference type="ARBA" id="ARBA00007754"/>
    </source>
</evidence>
<keyword evidence="7" id="KW-1185">Reference proteome</keyword>
<dbReference type="PROSITE" id="PS51764">
    <property type="entry name" value="GH26"/>
    <property type="match status" value="1"/>
</dbReference>
<evidence type="ECO:0000256" key="4">
    <source>
        <dbReference type="SAM" id="MobiDB-lite"/>
    </source>
</evidence>
<feature type="compositionally biased region" description="Low complexity" evidence="4">
    <location>
        <begin position="49"/>
        <end position="66"/>
    </location>
</feature>
<dbReference type="PANTHER" id="PTHR40079">
    <property type="entry name" value="MANNAN ENDO-1,4-BETA-MANNOSIDASE E-RELATED"/>
    <property type="match status" value="1"/>
</dbReference>
<proteinExistence type="inferred from homology"/>